<keyword evidence="2" id="KW-0540">Nuclease</keyword>
<sequence>MYIRCTEDIVNEPTAGYNKHYFSAEEYLEQERTSTEKHEYFDGEIFAMSGAGLAHNKIFSNLFIELGIKLKGSKCTPYGSDMRMHIPENTLFTYPDISIYCNGNSTSNIDKESLILPSVVIEILSPSTKAYHRGNKFKLYRDIPSLKAYLLIDSQTVSIEAFHINENQNWELKEYKTMNDQLKLVSLGFDVPVAEIYRNVSLIIEK</sequence>
<keyword evidence="2" id="KW-0255">Endonuclease</keyword>
<dbReference type="PANTHER" id="PTHR36558:SF1">
    <property type="entry name" value="RESTRICTION ENDONUCLEASE DOMAIN-CONTAINING PROTEIN-RELATED"/>
    <property type="match status" value="1"/>
</dbReference>
<proteinExistence type="predicted"/>
<dbReference type="InterPro" id="IPR008538">
    <property type="entry name" value="Uma2"/>
</dbReference>
<accession>A0A1H9JWI2</accession>
<dbReference type="Proteomes" id="UP000199572">
    <property type="component" value="Unassembled WGS sequence"/>
</dbReference>
<evidence type="ECO:0000259" key="1">
    <source>
        <dbReference type="Pfam" id="PF05685"/>
    </source>
</evidence>
<protein>
    <submittedName>
        <fullName evidence="2">Endonuclease, Uma2 family (Restriction endonuclease fold)</fullName>
    </submittedName>
</protein>
<organism evidence="2 3">
    <name type="scientific">Pedobacter rhizosphaerae</name>
    <dbReference type="NCBI Taxonomy" id="390241"/>
    <lineage>
        <taxon>Bacteria</taxon>
        <taxon>Pseudomonadati</taxon>
        <taxon>Bacteroidota</taxon>
        <taxon>Sphingobacteriia</taxon>
        <taxon>Sphingobacteriales</taxon>
        <taxon>Sphingobacteriaceae</taxon>
        <taxon>Pedobacter</taxon>
    </lineage>
</organism>
<dbReference type="InterPro" id="IPR012296">
    <property type="entry name" value="Nuclease_put_TT1808"/>
</dbReference>
<feature type="domain" description="Putative restriction endonuclease" evidence="1">
    <location>
        <begin position="25"/>
        <end position="191"/>
    </location>
</feature>
<dbReference type="GO" id="GO:0004519">
    <property type="term" value="F:endonuclease activity"/>
    <property type="evidence" value="ECO:0007669"/>
    <property type="project" value="UniProtKB-KW"/>
</dbReference>
<dbReference type="Gene3D" id="3.90.1570.10">
    <property type="entry name" value="tt1808, chain A"/>
    <property type="match status" value="1"/>
</dbReference>
<keyword evidence="2" id="KW-0378">Hydrolase</keyword>
<dbReference type="EMBL" id="FOGG01000002">
    <property type="protein sequence ID" value="SEQ91124.1"/>
    <property type="molecule type" value="Genomic_DNA"/>
</dbReference>
<dbReference type="SUPFAM" id="SSF52980">
    <property type="entry name" value="Restriction endonuclease-like"/>
    <property type="match status" value="1"/>
</dbReference>
<dbReference type="RefSeq" id="WP_175474447.1">
    <property type="nucleotide sequence ID" value="NZ_FOGG01000002.1"/>
</dbReference>
<dbReference type="AlphaFoldDB" id="A0A1H9JWI2"/>
<name>A0A1H9JWI2_9SPHI</name>
<gene>
    <name evidence="2" type="ORF">SAMN04488023_102104</name>
</gene>
<keyword evidence="3" id="KW-1185">Reference proteome</keyword>
<dbReference type="STRING" id="390241.SAMN04488023_102104"/>
<dbReference type="Pfam" id="PF05685">
    <property type="entry name" value="Uma2"/>
    <property type="match status" value="1"/>
</dbReference>
<dbReference type="PANTHER" id="PTHR36558">
    <property type="entry name" value="GLR1098 PROTEIN"/>
    <property type="match status" value="1"/>
</dbReference>
<evidence type="ECO:0000313" key="2">
    <source>
        <dbReference type="EMBL" id="SEQ91124.1"/>
    </source>
</evidence>
<dbReference type="InterPro" id="IPR011335">
    <property type="entry name" value="Restrct_endonuc-II-like"/>
</dbReference>
<evidence type="ECO:0000313" key="3">
    <source>
        <dbReference type="Proteomes" id="UP000199572"/>
    </source>
</evidence>
<dbReference type="CDD" id="cd06260">
    <property type="entry name" value="DUF820-like"/>
    <property type="match status" value="1"/>
</dbReference>
<reference evidence="2 3" key="1">
    <citation type="submission" date="2016-10" db="EMBL/GenBank/DDBJ databases">
        <authorList>
            <person name="de Groot N.N."/>
        </authorList>
    </citation>
    <scope>NUCLEOTIDE SEQUENCE [LARGE SCALE GENOMIC DNA]</scope>
    <source>
        <strain evidence="2 3">DSM 18610</strain>
    </source>
</reference>